<dbReference type="GO" id="GO:0009279">
    <property type="term" value="C:cell outer membrane"/>
    <property type="evidence" value="ECO:0007669"/>
    <property type="project" value="UniProtKB-SubCell"/>
</dbReference>
<name>A0A285N1H5_9AQUI</name>
<evidence type="ECO:0000313" key="9">
    <source>
        <dbReference type="EMBL" id="SNZ03299.1"/>
    </source>
</evidence>
<keyword evidence="7" id="KW-0998">Cell outer membrane</keyword>
<keyword evidence="4" id="KW-0812">Transmembrane</keyword>
<evidence type="ECO:0000256" key="8">
    <source>
        <dbReference type="SAM" id="SignalP"/>
    </source>
</evidence>
<evidence type="ECO:0000256" key="1">
    <source>
        <dbReference type="ARBA" id="ARBA00004571"/>
    </source>
</evidence>
<reference evidence="10" key="1">
    <citation type="submission" date="2017-09" db="EMBL/GenBank/DDBJ databases">
        <authorList>
            <person name="Varghese N."/>
            <person name="Submissions S."/>
        </authorList>
    </citation>
    <scope>NUCLEOTIDE SEQUENCE [LARGE SCALE GENOMIC DNA]</scope>
    <source>
        <strain evidence="10">DSM 15103</strain>
    </source>
</reference>
<keyword evidence="6" id="KW-0472">Membrane</keyword>
<dbReference type="AlphaFoldDB" id="A0A285N1H5"/>
<dbReference type="Proteomes" id="UP000219036">
    <property type="component" value="Unassembled WGS sequence"/>
</dbReference>
<proteinExistence type="inferred from homology"/>
<evidence type="ECO:0000256" key="5">
    <source>
        <dbReference type="ARBA" id="ARBA00022729"/>
    </source>
</evidence>
<evidence type="ECO:0000256" key="6">
    <source>
        <dbReference type="ARBA" id="ARBA00023136"/>
    </source>
</evidence>
<dbReference type="Pfam" id="PF03349">
    <property type="entry name" value="Toluene_X"/>
    <property type="match status" value="1"/>
</dbReference>
<evidence type="ECO:0000313" key="10">
    <source>
        <dbReference type="Proteomes" id="UP000219036"/>
    </source>
</evidence>
<comment type="similarity">
    <text evidence="2">Belongs to the OmpP1/FadL family.</text>
</comment>
<protein>
    <submittedName>
        <fullName evidence="9">Long-chain fatty acid transport protein</fullName>
    </submittedName>
</protein>
<dbReference type="PANTHER" id="PTHR35093:SF8">
    <property type="entry name" value="OUTER MEMBRANE PROTEIN NMB0088-RELATED"/>
    <property type="match status" value="1"/>
</dbReference>
<evidence type="ECO:0000256" key="3">
    <source>
        <dbReference type="ARBA" id="ARBA00022452"/>
    </source>
</evidence>
<feature type="signal peptide" evidence="8">
    <location>
        <begin position="1"/>
        <end position="18"/>
    </location>
</feature>
<keyword evidence="5 8" id="KW-0732">Signal</keyword>
<evidence type="ECO:0000256" key="2">
    <source>
        <dbReference type="ARBA" id="ARBA00008163"/>
    </source>
</evidence>
<dbReference type="OrthoDB" id="9542at2"/>
<keyword evidence="10" id="KW-1185">Reference proteome</keyword>
<dbReference type="GO" id="GO:0015483">
    <property type="term" value="F:long-chain fatty acid transporting porin activity"/>
    <property type="evidence" value="ECO:0007669"/>
    <property type="project" value="TreeGrafter"/>
</dbReference>
<evidence type="ECO:0000256" key="7">
    <source>
        <dbReference type="ARBA" id="ARBA00023237"/>
    </source>
</evidence>
<feature type="chain" id="PRO_5012379982" evidence="8">
    <location>
        <begin position="19"/>
        <end position="408"/>
    </location>
</feature>
<comment type="subcellular location">
    <subcellularLocation>
        <location evidence="1">Cell outer membrane</location>
        <topology evidence="1">Multi-pass membrane protein</topology>
    </subcellularLocation>
</comment>
<evidence type="ECO:0000256" key="4">
    <source>
        <dbReference type="ARBA" id="ARBA00022692"/>
    </source>
</evidence>
<sequence>MKKLYLLAGIMISATAYGAAYKIPEQSTRAMGTSAAYFAGADSADAAYYNPAGMVWIGNNDKTLFEIGTKYIYLPRIKFKGQAADPVTRVFYPSNAKTLKEEFVVPYFHFILPSGDRFRFGFSFVTPYGLSKRWSADYQRGTAEEFTLKTFEFDTTVAYQLDKRLSIGAGIRALYATGEIKYRREPVYRIDMNGESRINFGYLLSAALKLKENLRIATIYRSEIKPDINGMAKGYLGSYPISTEGDVKVVLPAEWRIGVSYTHNNRTTFDLTYEITFWGQYRKLDINYEDPLVESNLGKVKEKNWHDSKTVRFGIKHKLNEKFTALAGIAYDETPIPQKTLGFELPDANGWIFSVGGIWNPQKNLEVGLAYLYVEKIDRYVDGQNENVDGKFSDMKAHLINLSVGYKF</sequence>
<dbReference type="RefSeq" id="WP_096999535.1">
    <property type="nucleotide sequence ID" value="NZ_OBEI01000001.1"/>
</dbReference>
<dbReference type="EMBL" id="OBEI01000001">
    <property type="protein sequence ID" value="SNZ03299.1"/>
    <property type="molecule type" value="Genomic_DNA"/>
</dbReference>
<keyword evidence="3" id="KW-1134">Transmembrane beta strand</keyword>
<dbReference type="Gene3D" id="2.40.160.60">
    <property type="entry name" value="Outer membrane protein transport protein (OMPP1/FadL/TodX)"/>
    <property type="match status" value="1"/>
</dbReference>
<dbReference type="InterPro" id="IPR005017">
    <property type="entry name" value="OMPP1/FadL/TodX"/>
</dbReference>
<accession>A0A285N1H5</accession>
<dbReference type="PANTHER" id="PTHR35093">
    <property type="entry name" value="OUTER MEMBRANE PROTEIN NMB0088-RELATED"/>
    <property type="match status" value="1"/>
</dbReference>
<dbReference type="SUPFAM" id="SSF56935">
    <property type="entry name" value="Porins"/>
    <property type="match status" value="1"/>
</dbReference>
<organism evidence="9 10">
    <name type="scientific">Persephonella hydrogeniphila</name>
    <dbReference type="NCBI Taxonomy" id="198703"/>
    <lineage>
        <taxon>Bacteria</taxon>
        <taxon>Pseudomonadati</taxon>
        <taxon>Aquificota</taxon>
        <taxon>Aquificia</taxon>
        <taxon>Aquificales</taxon>
        <taxon>Hydrogenothermaceae</taxon>
        <taxon>Persephonella</taxon>
    </lineage>
</organism>
<gene>
    <name evidence="9" type="ORF">SAMN06265182_0345</name>
</gene>